<dbReference type="InterPro" id="IPR046342">
    <property type="entry name" value="CBS_dom_sf"/>
</dbReference>
<dbReference type="Pfam" id="PF00359">
    <property type="entry name" value="PTS_EIIA_2"/>
    <property type="match status" value="1"/>
</dbReference>
<dbReference type="GO" id="GO:0016887">
    <property type="term" value="F:ATP hydrolysis activity"/>
    <property type="evidence" value="ECO:0007669"/>
    <property type="project" value="InterPro"/>
</dbReference>
<dbReference type="NCBIfam" id="TIGR03002">
    <property type="entry name" value="outer_YhbN_LptA"/>
    <property type="match status" value="1"/>
</dbReference>
<dbReference type="InterPro" id="IPR014340">
    <property type="entry name" value="LptA"/>
</dbReference>
<dbReference type="Gene3D" id="1.25.60.10">
    <property type="entry name" value="MgtE N-terminal domain-like"/>
    <property type="match status" value="1"/>
</dbReference>
<evidence type="ECO:0000256" key="12">
    <source>
        <dbReference type="ARBA" id="ARBA00022741"/>
    </source>
</evidence>
<dbReference type="GO" id="GO:0016987">
    <property type="term" value="F:sigma factor activity"/>
    <property type="evidence" value="ECO:0007669"/>
    <property type="project" value="UniProtKB-KW"/>
</dbReference>
<dbReference type="FunFam" id="3.30.160.100:FF:000001">
    <property type="entry name" value="Ribosome hibernation promoting factor"/>
    <property type="match status" value="1"/>
</dbReference>
<dbReference type="InterPro" id="IPR003489">
    <property type="entry name" value="RHF/RaiA"/>
</dbReference>
<dbReference type="InterPro" id="IPR027417">
    <property type="entry name" value="P-loop_NTPase"/>
</dbReference>
<dbReference type="GO" id="GO:0006352">
    <property type="term" value="P:DNA-templated transcription initiation"/>
    <property type="evidence" value="ECO:0007669"/>
    <property type="project" value="InterPro"/>
</dbReference>
<dbReference type="Pfam" id="PF01699">
    <property type="entry name" value="Na_Ca_ex"/>
    <property type="match status" value="2"/>
</dbReference>
<keyword evidence="17" id="KW-0805">Transcription regulation</keyword>
<comment type="similarity">
    <text evidence="3">Belongs to the KdsC family.</text>
</comment>
<dbReference type="OrthoDB" id="449026at2759"/>
<evidence type="ECO:0000256" key="1">
    <source>
        <dbReference type="ARBA" id="ARBA00004141"/>
    </source>
</evidence>
<dbReference type="InterPro" id="IPR030921">
    <property type="entry name" value="LPS_export_LptB"/>
</dbReference>
<feature type="transmembrane region" description="Helical" evidence="24">
    <location>
        <begin position="2105"/>
        <end position="2132"/>
    </location>
</feature>
<evidence type="ECO:0000256" key="17">
    <source>
        <dbReference type="ARBA" id="ARBA00023015"/>
    </source>
</evidence>
<dbReference type="InterPro" id="IPR026265">
    <property type="entry name" value="LptC"/>
</dbReference>
<feature type="transmembrane region" description="Helical" evidence="24">
    <location>
        <begin position="74"/>
        <end position="93"/>
    </location>
</feature>
<dbReference type="NCBIfam" id="TIGR02395">
    <property type="entry name" value="rpoN_sigma"/>
    <property type="match status" value="1"/>
</dbReference>
<dbReference type="SUPFAM" id="SSF56784">
    <property type="entry name" value="HAD-like"/>
    <property type="match status" value="1"/>
</dbReference>
<dbReference type="InterPro" id="IPR004481">
    <property type="entry name" value="K/Na/Ca-exchanger"/>
</dbReference>
<evidence type="ECO:0000256" key="7">
    <source>
        <dbReference type="ARBA" id="ARBA00022449"/>
    </source>
</evidence>
<dbReference type="Pfam" id="PF01769">
    <property type="entry name" value="MgtE"/>
    <property type="match status" value="1"/>
</dbReference>
<dbReference type="SUPFAM" id="SSF69754">
    <property type="entry name" value="Ribosome binding protein Y (YfiA homologue)"/>
    <property type="match status" value="1"/>
</dbReference>
<dbReference type="NCBIfam" id="NF004595">
    <property type="entry name" value="PRK05932.1-2"/>
    <property type="match status" value="1"/>
</dbReference>
<dbReference type="InterPro" id="IPR000394">
    <property type="entry name" value="RNA_pol_sigma_54"/>
</dbReference>
<evidence type="ECO:0000256" key="18">
    <source>
        <dbReference type="ARBA" id="ARBA00023082"/>
    </source>
</evidence>
<keyword evidence="7" id="KW-0050">Antiport</keyword>
<dbReference type="CDD" id="cd00552">
    <property type="entry name" value="RaiA"/>
    <property type="match status" value="1"/>
</dbReference>
<evidence type="ECO:0000256" key="9">
    <source>
        <dbReference type="ARBA" id="ARBA00022679"/>
    </source>
</evidence>
<comment type="similarity">
    <text evidence="4">Belongs to the sigma-54 factor family.</text>
</comment>
<dbReference type="GO" id="GO:0043190">
    <property type="term" value="C:ATP-binding cassette (ABC) transporter complex"/>
    <property type="evidence" value="ECO:0007669"/>
    <property type="project" value="InterPro"/>
</dbReference>
<dbReference type="PROSITE" id="PS51094">
    <property type="entry name" value="PTS_EIIA_TYPE_2"/>
    <property type="match status" value="1"/>
</dbReference>
<feature type="domain" description="PTS EIIA type-2" evidence="27">
    <location>
        <begin position="1519"/>
        <end position="1669"/>
    </location>
</feature>
<dbReference type="Pfam" id="PF00571">
    <property type="entry name" value="CBS"/>
    <property type="match status" value="1"/>
</dbReference>
<name>A0A812RX48_SYMPI</name>
<gene>
    <name evidence="29" type="primary">rpoN</name>
    <name evidence="29" type="ORF">SPIL2461_LOCUS11355</name>
</gene>
<dbReference type="Gene3D" id="1.10.10.1330">
    <property type="entry name" value="RNA polymerase sigma-54 factor, core-binding domain"/>
    <property type="match status" value="1"/>
</dbReference>
<dbReference type="EMBL" id="CAJNIZ010022223">
    <property type="protein sequence ID" value="CAE7458997.1"/>
    <property type="molecule type" value="Genomic_DNA"/>
</dbReference>
<dbReference type="SUPFAM" id="SSF55804">
    <property type="entry name" value="Phoshotransferase/anion transport protein"/>
    <property type="match status" value="1"/>
</dbReference>
<dbReference type="GO" id="GO:0016779">
    <property type="term" value="F:nucleotidyltransferase activity"/>
    <property type="evidence" value="ECO:0007669"/>
    <property type="project" value="UniProtKB-KW"/>
</dbReference>
<evidence type="ECO:0000313" key="30">
    <source>
        <dbReference type="Proteomes" id="UP000649617"/>
    </source>
</evidence>
<dbReference type="HAMAP" id="MF_01914">
    <property type="entry name" value="LPS_assembly_LptA"/>
    <property type="match status" value="1"/>
</dbReference>
<dbReference type="GO" id="GO:0000428">
    <property type="term" value="C:DNA-directed RNA polymerase complex"/>
    <property type="evidence" value="ECO:0007669"/>
    <property type="project" value="UniProtKB-KW"/>
</dbReference>
<dbReference type="SUPFAM" id="SSF158791">
    <property type="entry name" value="MgtE N-terminal domain-like"/>
    <property type="match status" value="1"/>
</dbReference>
<dbReference type="PROSITE" id="PS00372">
    <property type="entry name" value="PTS_EIIA_TYPE_2_HIS"/>
    <property type="match status" value="1"/>
</dbReference>
<dbReference type="InterPro" id="IPR003439">
    <property type="entry name" value="ABC_transporter-like_ATP-bd"/>
</dbReference>
<dbReference type="InterPro" id="IPR004837">
    <property type="entry name" value="NaCa_Exmemb"/>
</dbReference>
<dbReference type="NCBIfam" id="TIGR04406">
    <property type="entry name" value="LPS_export_lptB"/>
    <property type="match status" value="1"/>
</dbReference>
<keyword evidence="10 24" id="KW-0812">Transmembrane</keyword>
<keyword evidence="11" id="KW-0548">Nucleotidyltransferase</keyword>
<feature type="transmembrane region" description="Helical" evidence="24">
    <location>
        <begin position="2078"/>
        <end position="2098"/>
    </location>
</feature>
<dbReference type="InterPro" id="IPR038709">
    <property type="entry name" value="RpoN_core-bd_sf"/>
</dbReference>
<dbReference type="Gene3D" id="3.40.50.300">
    <property type="entry name" value="P-loop containing nucleotide triphosphate hydrolases"/>
    <property type="match status" value="1"/>
</dbReference>
<proteinExistence type="inferred from homology"/>
<dbReference type="GO" id="GO:0001216">
    <property type="term" value="F:DNA-binding transcription activator activity"/>
    <property type="evidence" value="ECO:0007669"/>
    <property type="project" value="InterPro"/>
</dbReference>
<dbReference type="InterPro" id="IPR010664">
    <property type="entry name" value="LipoPS_assembly_LptC-rel"/>
</dbReference>
<dbReference type="InterPro" id="IPR053931">
    <property type="entry name" value="RapZ_C"/>
</dbReference>
<dbReference type="SFLD" id="SFLDG01138">
    <property type="entry name" value="C1.6.2:_Deoxy-d-mannose-octulo"/>
    <property type="match status" value="1"/>
</dbReference>
<dbReference type="Gene3D" id="2.60.450.10">
    <property type="entry name" value="Lipopolysaccharide (LPS) transport protein A like domain"/>
    <property type="match status" value="2"/>
</dbReference>
<dbReference type="PANTHER" id="PTHR32248">
    <property type="entry name" value="RNA POLYMERASE SIGMA-54 FACTOR"/>
    <property type="match status" value="1"/>
</dbReference>
<dbReference type="PRINTS" id="PR00045">
    <property type="entry name" value="SIGMA54FCT"/>
</dbReference>
<dbReference type="SFLD" id="SFLDS00003">
    <property type="entry name" value="Haloacid_Dehalogenase"/>
    <property type="match status" value="1"/>
</dbReference>
<feature type="domain" description="CBS" evidence="28">
    <location>
        <begin position="1996"/>
        <end position="2052"/>
    </location>
</feature>
<feature type="signal peptide" evidence="25">
    <location>
        <begin position="1"/>
        <end position="18"/>
    </location>
</feature>
<dbReference type="InterPro" id="IPR036567">
    <property type="entry name" value="RHF-like"/>
</dbReference>
<evidence type="ECO:0000259" key="26">
    <source>
        <dbReference type="PROSITE" id="PS50893"/>
    </source>
</evidence>
<keyword evidence="6" id="KW-0813">Transport</keyword>
<dbReference type="InterPro" id="IPR006668">
    <property type="entry name" value="Mg_transptr_MgtE_intracell_dom"/>
</dbReference>
<dbReference type="InterPro" id="IPR006667">
    <property type="entry name" value="SLC41_membr_dom"/>
</dbReference>
<comment type="caution">
    <text evidence="29">The sequence shown here is derived from an EMBL/GenBank/DDBJ whole genome shotgun (WGS) entry which is preliminary data.</text>
</comment>
<dbReference type="Pfam" id="PF00309">
    <property type="entry name" value="Sigma54_AID"/>
    <property type="match status" value="1"/>
</dbReference>
<feature type="transmembrane region" description="Helical" evidence="24">
    <location>
        <begin position="2152"/>
        <end position="2174"/>
    </location>
</feature>
<evidence type="ECO:0000256" key="16">
    <source>
        <dbReference type="ARBA" id="ARBA00022989"/>
    </source>
</evidence>
<dbReference type="SMART" id="SM00382">
    <property type="entry name" value="AAA"/>
    <property type="match status" value="1"/>
</dbReference>
<evidence type="ECO:0000256" key="13">
    <source>
        <dbReference type="ARBA" id="ARBA00022840"/>
    </source>
</evidence>
<feature type="transmembrane region" description="Helical" evidence="24">
    <location>
        <begin position="126"/>
        <end position="144"/>
    </location>
</feature>
<keyword evidence="15" id="KW-0810">Translation regulation</keyword>
<evidence type="ECO:0000256" key="4">
    <source>
        <dbReference type="ARBA" id="ARBA00008798"/>
    </source>
</evidence>
<dbReference type="Gene3D" id="1.20.1420.30">
    <property type="entry name" value="NCX, central ion-binding region"/>
    <property type="match status" value="1"/>
</dbReference>
<feature type="region of interest" description="Disordered" evidence="23">
    <location>
        <begin position="1028"/>
        <end position="1064"/>
    </location>
</feature>
<dbReference type="InterPro" id="IPR005653">
    <property type="entry name" value="OstA-like_N"/>
</dbReference>
<dbReference type="Pfam" id="PF04552">
    <property type="entry name" value="Sigma54_DBD"/>
    <property type="match status" value="1"/>
</dbReference>
<evidence type="ECO:0000256" key="10">
    <source>
        <dbReference type="ARBA" id="ARBA00022692"/>
    </source>
</evidence>
<dbReference type="Pfam" id="PF03448">
    <property type="entry name" value="MgtE_N"/>
    <property type="match status" value="1"/>
</dbReference>
<dbReference type="NCBIfam" id="TIGR00741">
    <property type="entry name" value="yfiA"/>
    <property type="match status" value="1"/>
</dbReference>
<evidence type="ECO:0000313" key="29">
    <source>
        <dbReference type="EMBL" id="CAE7458997.1"/>
    </source>
</evidence>
<dbReference type="InterPro" id="IPR000644">
    <property type="entry name" value="CBS_dom"/>
</dbReference>
<dbReference type="InterPro" id="IPR016152">
    <property type="entry name" value="PTrfase/Anion_transptr"/>
</dbReference>
<evidence type="ECO:0000256" key="6">
    <source>
        <dbReference type="ARBA" id="ARBA00022448"/>
    </source>
</evidence>
<dbReference type="PANTHER" id="PTHR32248:SF4">
    <property type="entry name" value="RNA POLYMERASE SIGMA-54 FACTOR"/>
    <property type="match status" value="1"/>
</dbReference>
<feature type="transmembrane region" description="Helical" evidence="24">
    <location>
        <begin position="39"/>
        <end position="62"/>
    </location>
</feature>
<dbReference type="Pfam" id="PF22740">
    <property type="entry name" value="PapZ_C"/>
    <property type="match status" value="1"/>
</dbReference>
<dbReference type="GO" id="GO:0008324">
    <property type="term" value="F:monoatomic cation transmembrane transporter activity"/>
    <property type="evidence" value="ECO:0007669"/>
    <property type="project" value="InterPro"/>
</dbReference>
<evidence type="ECO:0000256" key="14">
    <source>
        <dbReference type="ARBA" id="ARBA00022842"/>
    </source>
</evidence>
<dbReference type="InterPro" id="IPR036412">
    <property type="entry name" value="HAD-like_sf"/>
</dbReference>
<evidence type="ECO:0000256" key="15">
    <source>
        <dbReference type="ARBA" id="ARBA00022845"/>
    </source>
</evidence>
<evidence type="ECO:0000256" key="2">
    <source>
        <dbReference type="ARBA" id="ARBA00005364"/>
    </source>
</evidence>
<keyword evidence="14" id="KW-0460">Magnesium</keyword>
<protein>
    <submittedName>
        <fullName evidence="29">RpoN protein</fullName>
    </submittedName>
</protein>
<keyword evidence="16 24" id="KW-1133">Transmembrane helix</keyword>
<dbReference type="PROSITE" id="PS00717">
    <property type="entry name" value="SIGMA54_1"/>
    <property type="match status" value="1"/>
</dbReference>
<accession>A0A812RX48</accession>
<dbReference type="InterPro" id="IPR003593">
    <property type="entry name" value="AAA+_ATPase"/>
</dbReference>
<dbReference type="PROSITE" id="PS51371">
    <property type="entry name" value="CBS"/>
    <property type="match status" value="1"/>
</dbReference>
<evidence type="ECO:0000256" key="11">
    <source>
        <dbReference type="ARBA" id="ARBA00022695"/>
    </source>
</evidence>
<dbReference type="InterPro" id="IPR038076">
    <property type="entry name" value="MgtE_N_sf"/>
</dbReference>
<dbReference type="CDD" id="cd00211">
    <property type="entry name" value="PTS_IIA_fru"/>
    <property type="match status" value="1"/>
</dbReference>
<keyword evidence="19" id="KW-0238">DNA-binding</keyword>
<dbReference type="Pfam" id="PF04963">
    <property type="entry name" value="Sigma54_CBD"/>
    <property type="match status" value="1"/>
</dbReference>
<dbReference type="InterPro" id="IPR007634">
    <property type="entry name" value="RNA_pol_sigma_54_DNA-bd"/>
</dbReference>
<dbReference type="Gene3D" id="3.40.930.10">
    <property type="entry name" value="Mannitol-specific EII, Chain A"/>
    <property type="match status" value="1"/>
</dbReference>
<feature type="chain" id="PRO_5032294241" evidence="25">
    <location>
        <begin position="19"/>
        <end position="2188"/>
    </location>
</feature>
<comment type="similarity">
    <text evidence="2">Belongs to the Ca(2+):cation antiporter (CaCA) (TC 2.A.19) family. SLC24A subfamily.</text>
</comment>
<dbReference type="PROSITE" id="PS50044">
    <property type="entry name" value="SIGMA54_3"/>
    <property type="match status" value="1"/>
</dbReference>
<evidence type="ECO:0000256" key="3">
    <source>
        <dbReference type="ARBA" id="ARBA00005893"/>
    </source>
</evidence>
<dbReference type="GO" id="GO:0015221">
    <property type="term" value="F:lipopolysaccharide transmembrane transporter activity"/>
    <property type="evidence" value="ECO:0007669"/>
    <property type="project" value="InterPro"/>
</dbReference>
<dbReference type="Gene3D" id="3.10.580.10">
    <property type="entry name" value="CBS-domain"/>
    <property type="match status" value="1"/>
</dbReference>
<dbReference type="InterPro" id="IPR023214">
    <property type="entry name" value="HAD_sf"/>
</dbReference>
<dbReference type="Gene3D" id="1.10.10.60">
    <property type="entry name" value="Homeodomain-like"/>
    <property type="match status" value="1"/>
</dbReference>
<evidence type="ECO:0000256" key="8">
    <source>
        <dbReference type="ARBA" id="ARBA00022478"/>
    </source>
</evidence>
<keyword evidence="30" id="KW-1185">Reference proteome</keyword>
<reference evidence="29" key="1">
    <citation type="submission" date="2021-02" db="EMBL/GenBank/DDBJ databases">
        <authorList>
            <person name="Dougan E. K."/>
            <person name="Rhodes N."/>
            <person name="Thang M."/>
            <person name="Chan C."/>
        </authorList>
    </citation>
    <scope>NUCLEOTIDE SEQUENCE</scope>
</reference>
<organism evidence="29 30">
    <name type="scientific">Symbiodinium pilosum</name>
    <name type="common">Dinoflagellate</name>
    <dbReference type="NCBI Taxonomy" id="2952"/>
    <lineage>
        <taxon>Eukaryota</taxon>
        <taxon>Sar</taxon>
        <taxon>Alveolata</taxon>
        <taxon>Dinophyceae</taxon>
        <taxon>Suessiales</taxon>
        <taxon>Symbiodiniaceae</taxon>
        <taxon>Symbiodinium</taxon>
    </lineage>
</organism>
<dbReference type="InterPro" id="IPR007046">
    <property type="entry name" value="RNA_pol_sigma_54_core-bd"/>
</dbReference>
<feature type="compositionally biased region" description="Polar residues" evidence="23">
    <location>
        <begin position="1039"/>
        <end position="1048"/>
    </location>
</feature>
<sequence length="2188" mass="238180">MWVPLLLLILGFIALVWSADRFLSGAAACARNMGVSKMLIGLTVVSVGTSAPEILVAIFAAIDGNPLLAVGNAIGSNIANIGLVLGITAMIAPLPFSKQVRQTELPWLLGATLLAMVLLFDRELSFFDGVMLLLALAAILWRLVVNQNNPNQEISSSITEELDELPDMTNLQAIAWLVVGLLVLLVSAQVLVHSATTIAKLLGVSDMIIGLTIVAVGTSLPELAATIGSAVKGHPDIAIGNVVGSNILNILAVLAVPGLVSGAVIEPGALWRDGGMMLALTVMLALFAYGINSRPVITRFEGMVMLAAWVGIIFDVDGVLTNGQITYSDDGHEYKTFHVQDGASIKLLQQNNITVGIITGRRSPTVARRARELDIKYLVQGADSKAEAVDTLIAQGFPGAGNAAVGDDIQDIGVFDHPSVAFAISVPNGHPVARSQAQWITQRSGGNGVAVEIAETGITLGVVLVLGLLWQLFGQSDQDRADGASPADTLIESEPDIYGHGVTFTQLRDDGSLQYQLTASAIRQFQDNNLTSMVSPALKLHNPQQPPWDIRSNHGYIRGAETGGENKEEAVYLREEVVLEQNDPERGFITMRSEAMYFYPDRQYAETDQGVMIDTQVRPAVANRLWQTVMLCAGLLITPVVWGLASDADQPIHIEGDDAQIDQANETITYIGSVEVVQGTLRVQGDKMVVKISGDQVQQITTVGSPARYRQQLEDDKGEVNAHADSIIYHTAQERVYLNGSATLAQQGNELQGESIRYDIVKGKVDASAGENSGGEIVGLLGPNGAGKTTCFYMVVGLIKADSGGIFLNETDLTRAPVHERAKAGIGYLPQEASVFRTLSTTDNIRAILELRKDLNRTERNTLLEQLLNEFNLQGVATSLGQSLSGGERRRLEIARALASEPRFMLLDEPFAGVDPISVGDIKKEISDLRRRGIGVLITDHNVKETLDICDRAYIVHQGHIIADGDAASILANQTDWMKQTLSLKLGQQLTMTPQLQQAIRLLQLSALDLQQEIQNTLEENPMLELSEDAQDGGETNDNDQSLESTLESAEHESQIASDNAMDTTVGAERDVADVNQEFDAPIGEEMPVDSSWEDVYPTGSSLPASDSDYDPMANRSADQTLTDHLLWQLNLTPMAASDRTIAAAIIDSIDANGMLTTTTQDLCEALNSQRETDQDEIEHDDVCAVLERIQDFDPVGVGARDLKECLLLQLAQLPAQTPWLTEANLLITEYLDLLGSKDFTTLKRKSRLADSELAAAMTLIRTLNPRPGTAIAEESADYIVPDVVVRKFEGRWLVELNGEATPQIRINPVYENLAKQVASSNDKTYIRDNLQEARWFLKSLQTRHDTLLRVASKIVEVQRGFLEYGAEAMKPLILADIAEAVDLHESTISRVTSRKYMSTPRGVYELKYFFSSHVGTSSGGEVSSTAIRALIEKLTGDEDPKKPLSDSKIAAILKDQNINVARVIMQLSITGHHVDLTESLHSYVESKFEKLNRHNDQITQVHVVLNVEKHLQQAEATAHVPGAELFANADSEDMYAAIDQLVDKLDRQLAAELISDSAVPADTLFDSLMARERLGSTGLGDGIAIPHCRSDCDTMRVGFISLANPIDYEAGDGEGVDLLFVLVVPEDEQHAHLHALAQLAEVFSNAQNRSDLRACTTDAALLQQMRTCLANQAIDAEAEVLESIADLADLNIDSTQLSSQALRELVSSRVVARSSRELSLLFRSFGFKYGVPVDADMVFDLRCLPNPHWVENLRPLTGRDPAVANYLQAEPMVTEMFEDIAQYLDTWIPRFEANARVYMTVALGCTGGSALELIVEGEDEDAATDGLSNLVQAGFHELDVRQVLWELLDEEVRNQTLQHLSEDMRAEFLVDMDTAQLVAVADELDTDDFADILQQLPQTITDQVLESLDAIDRARVEAVLSYAEDSAGGLMNTDTITVRPRHALELVFRYLRMRKDLPEATDALIVVNSRDEYVGMLPFGKLLTSDPTVTVREVMNSAATAIDVDTLDTEVAKIFSEQDLISAPVIDAEGRLLGRITIDDVVDVIIEDADEAVLARAGLDIDEDTFAPIGKSLRRRAIWLGINLITAFIAAAVINLFEETIVKVVALAVLMPIVASMGGIAGTQTLTLVIRGEALGHLSRSNLLWLLNREFVVAVLNGLLWASLVAVTAAVAFNDLELVCYPASYVI</sequence>
<keyword evidence="9" id="KW-0808">Transferase</keyword>
<comment type="similarity">
    <text evidence="5">Belongs to the SLC41A transporter family.</text>
</comment>
<keyword evidence="18" id="KW-0731">Sigma factor</keyword>
<evidence type="ECO:0000256" key="5">
    <source>
        <dbReference type="ARBA" id="ARBA00009749"/>
    </source>
</evidence>
<keyword evidence="12" id="KW-0547">Nucleotide-binding</keyword>
<dbReference type="SUPFAM" id="SSF161093">
    <property type="entry name" value="MgtE membrane domain-like"/>
    <property type="match status" value="1"/>
</dbReference>
<keyword evidence="25" id="KW-0732">Signal</keyword>
<dbReference type="CDD" id="cd04606">
    <property type="entry name" value="CBS_pair_Mg_transporter"/>
    <property type="match status" value="1"/>
</dbReference>
<evidence type="ECO:0000256" key="21">
    <source>
        <dbReference type="ARBA" id="ARBA00023163"/>
    </source>
</evidence>
<dbReference type="Proteomes" id="UP000649617">
    <property type="component" value="Unassembled WGS sequence"/>
</dbReference>
<dbReference type="SUPFAM" id="SSF52540">
    <property type="entry name" value="P-loop containing nucleoside triphosphate hydrolases"/>
    <property type="match status" value="1"/>
</dbReference>
<dbReference type="PROSITE" id="PS00211">
    <property type="entry name" value="ABC_TRANSPORTER_1"/>
    <property type="match status" value="1"/>
</dbReference>
<dbReference type="GO" id="GO:0001530">
    <property type="term" value="F:lipopolysaccharide binding"/>
    <property type="evidence" value="ECO:0007669"/>
    <property type="project" value="InterPro"/>
</dbReference>
<dbReference type="InterPro" id="IPR036739">
    <property type="entry name" value="SLC41_membr_dom_sf"/>
</dbReference>
<keyword evidence="22" id="KW-0129">CBS domain</keyword>
<dbReference type="GO" id="GO:0005524">
    <property type="term" value="F:ATP binding"/>
    <property type="evidence" value="ECO:0007669"/>
    <property type="project" value="UniProtKB-KW"/>
</dbReference>
<dbReference type="GO" id="GO:0015297">
    <property type="term" value="F:antiporter activity"/>
    <property type="evidence" value="ECO:0007669"/>
    <property type="project" value="UniProtKB-KW"/>
</dbReference>
<evidence type="ECO:0000259" key="27">
    <source>
        <dbReference type="PROSITE" id="PS51094"/>
    </source>
</evidence>
<feature type="domain" description="ABC transporter" evidence="26">
    <location>
        <begin position="751"/>
        <end position="983"/>
    </location>
</feature>
<dbReference type="PROSITE" id="PS50893">
    <property type="entry name" value="ABC_TRANSPORTER_2"/>
    <property type="match status" value="1"/>
</dbReference>
<dbReference type="CDD" id="cd03218">
    <property type="entry name" value="ABC_YhbG"/>
    <property type="match status" value="1"/>
</dbReference>
<evidence type="ECO:0000256" key="25">
    <source>
        <dbReference type="SAM" id="SignalP"/>
    </source>
</evidence>
<evidence type="ECO:0000256" key="23">
    <source>
        <dbReference type="SAM" id="MobiDB-lite"/>
    </source>
</evidence>
<dbReference type="InterPro" id="IPR002178">
    <property type="entry name" value="PTS_EIIA_type-2_dom"/>
</dbReference>
<keyword evidence="13" id="KW-0067">ATP-binding</keyword>
<dbReference type="SMART" id="SM00924">
    <property type="entry name" value="MgtE_N"/>
    <property type="match status" value="1"/>
</dbReference>
<feature type="transmembrane region" description="Helical" evidence="24">
    <location>
        <begin position="277"/>
        <end position="297"/>
    </location>
</feature>
<keyword evidence="8" id="KW-0240">DNA-directed RNA polymerase</keyword>
<dbReference type="SUPFAM" id="SSF54631">
    <property type="entry name" value="CBS-domain pair"/>
    <property type="match status" value="1"/>
</dbReference>
<dbReference type="NCBIfam" id="NF009118">
    <property type="entry name" value="PRK12469.1"/>
    <property type="match status" value="1"/>
</dbReference>
<comment type="subcellular location">
    <subcellularLocation>
        <location evidence="1">Membrane</location>
        <topology evidence="1">Multi-pass membrane protein</topology>
    </subcellularLocation>
</comment>
<evidence type="ECO:0000256" key="24">
    <source>
        <dbReference type="SAM" id="Phobius"/>
    </source>
</evidence>
<evidence type="ECO:0000256" key="22">
    <source>
        <dbReference type="PROSITE-ProRule" id="PRU00703"/>
    </source>
</evidence>
<dbReference type="Pfam" id="PF03968">
    <property type="entry name" value="LptD_N"/>
    <property type="match status" value="1"/>
</dbReference>
<feature type="transmembrane region" description="Helical" evidence="24">
    <location>
        <begin position="204"/>
        <end position="227"/>
    </location>
</feature>
<dbReference type="GO" id="GO:0003677">
    <property type="term" value="F:DNA binding"/>
    <property type="evidence" value="ECO:0007669"/>
    <property type="project" value="UniProtKB-KW"/>
</dbReference>
<keyword evidence="20 24" id="KW-0472">Membrane</keyword>
<evidence type="ECO:0000256" key="20">
    <source>
        <dbReference type="ARBA" id="ARBA00023136"/>
    </source>
</evidence>
<feature type="transmembrane region" description="Helical" evidence="24">
    <location>
        <begin position="173"/>
        <end position="192"/>
    </location>
</feature>
<feature type="compositionally biased region" description="Acidic residues" evidence="23">
    <location>
        <begin position="1028"/>
        <end position="1038"/>
    </location>
</feature>
<evidence type="ECO:0000256" key="19">
    <source>
        <dbReference type="ARBA" id="ARBA00023125"/>
    </source>
</evidence>
<keyword evidence="21" id="KW-0804">Transcription</keyword>
<dbReference type="GO" id="GO:0016788">
    <property type="term" value="F:hydrolase activity, acting on ester bonds"/>
    <property type="evidence" value="ECO:0007669"/>
    <property type="project" value="InterPro"/>
</dbReference>
<dbReference type="NCBIfam" id="TIGR04409">
    <property type="entry name" value="LptC_YrbK"/>
    <property type="match status" value="1"/>
</dbReference>
<dbReference type="InterPro" id="IPR017871">
    <property type="entry name" value="ABC_transporter-like_CS"/>
</dbReference>
<dbReference type="Gene3D" id="1.10.357.20">
    <property type="entry name" value="SLC41 divalent cation transporters, integral membrane domain"/>
    <property type="match status" value="1"/>
</dbReference>
<dbReference type="InterPro" id="IPR044880">
    <property type="entry name" value="NCX_ion-bd_dom_sf"/>
</dbReference>
<dbReference type="NCBIfam" id="TIGR01670">
    <property type="entry name" value="KdsC-phosphatas"/>
    <property type="match status" value="1"/>
</dbReference>
<dbReference type="NCBIfam" id="TIGR00367">
    <property type="entry name" value="calcium/sodium antiporter"/>
    <property type="match status" value="1"/>
</dbReference>
<dbReference type="Pfam" id="PF06835">
    <property type="entry name" value="LptC"/>
    <property type="match status" value="1"/>
</dbReference>
<dbReference type="Gene3D" id="3.40.50.1000">
    <property type="entry name" value="HAD superfamily/HAD-like"/>
    <property type="match status" value="1"/>
</dbReference>
<dbReference type="SFLD" id="SFLDG01136">
    <property type="entry name" value="C1.6:_Phosphoserine_Phosphatas"/>
    <property type="match status" value="1"/>
</dbReference>
<dbReference type="InterPro" id="IPR010023">
    <property type="entry name" value="KdsC_fam"/>
</dbReference>
<dbReference type="Pfam" id="PF00005">
    <property type="entry name" value="ABC_tran"/>
    <property type="match status" value="1"/>
</dbReference>
<feature type="transmembrane region" description="Helical" evidence="24">
    <location>
        <begin position="247"/>
        <end position="265"/>
    </location>
</feature>
<dbReference type="GO" id="GO:0006417">
    <property type="term" value="P:regulation of translation"/>
    <property type="evidence" value="ECO:0007669"/>
    <property type="project" value="UniProtKB-KW"/>
</dbReference>
<evidence type="ECO:0000259" key="28">
    <source>
        <dbReference type="PROSITE" id="PS51371"/>
    </source>
</evidence>